<dbReference type="PANTHER" id="PTHR30041">
    <property type="entry name" value="ARSENATE REDUCTASE"/>
    <property type="match status" value="1"/>
</dbReference>
<sequence>MITLWHNPRCSKSRQTLALIEEAGAPVTVRRYLEDTPTRDEIVAARDTLGLRAIEMLRTGEKVFKELNLTKDSSDDMLLNAMAAHPILIERPIAFAQGRAVIGRPPEAVRVLL</sequence>
<dbReference type="SUPFAM" id="SSF52833">
    <property type="entry name" value="Thioredoxin-like"/>
    <property type="match status" value="1"/>
</dbReference>
<dbReference type="InterPro" id="IPR006660">
    <property type="entry name" value="Arsenate_reductase-like"/>
</dbReference>
<dbReference type="Pfam" id="PF03960">
    <property type="entry name" value="ArsC"/>
    <property type="match status" value="1"/>
</dbReference>
<keyword evidence="1" id="KW-0560">Oxidoreductase</keyword>
<comment type="caution">
    <text evidence="2">The sequence shown here is derived from an EMBL/GenBank/DDBJ whole genome shotgun (WGS) entry which is preliminary data.</text>
</comment>
<gene>
    <name evidence="2" type="ORF">LCGC14_1939700</name>
</gene>
<proteinExistence type="predicted"/>
<reference evidence="2" key="1">
    <citation type="journal article" date="2015" name="Nature">
        <title>Complex archaea that bridge the gap between prokaryotes and eukaryotes.</title>
        <authorList>
            <person name="Spang A."/>
            <person name="Saw J.H."/>
            <person name="Jorgensen S.L."/>
            <person name="Zaremba-Niedzwiedzka K."/>
            <person name="Martijn J."/>
            <person name="Lind A.E."/>
            <person name="van Eijk R."/>
            <person name="Schleper C."/>
            <person name="Guy L."/>
            <person name="Ettema T.J."/>
        </authorList>
    </citation>
    <scope>NUCLEOTIDE SEQUENCE</scope>
</reference>
<dbReference type="PROSITE" id="PS51353">
    <property type="entry name" value="ARSC"/>
    <property type="match status" value="1"/>
</dbReference>
<evidence type="ECO:0008006" key="3">
    <source>
        <dbReference type="Google" id="ProtNLM"/>
    </source>
</evidence>
<evidence type="ECO:0000256" key="1">
    <source>
        <dbReference type="ARBA" id="ARBA00023002"/>
    </source>
</evidence>
<name>A0A0F9G943_9ZZZZ</name>
<dbReference type="NCBIfam" id="TIGR00014">
    <property type="entry name" value="arsC"/>
    <property type="match status" value="1"/>
</dbReference>
<dbReference type="PANTHER" id="PTHR30041:SF4">
    <property type="entry name" value="ARSENATE REDUCTASE"/>
    <property type="match status" value="1"/>
</dbReference>
<protein>
    <recommendedName>
        <fullName evidence="3">Arsenate reductase</fullName>
    </recommendedName>
</protein>
<accession>A0A0F9G943</accession>
<dbReference type="Gene3D" id="3.40.30.10">
    <property type="entry name" value="Glutaredoxin"/>
    <property type="match status" value="1"/>
</dbReference>
<dbReference type="InterPro" id="IPR006659">
    <property type="entry name" value="Arsenate_reductase"/>
</dbReference>
<dbReference type="GO" id="GO:0008794">
    <property type="term" value="F:arsenate reductase (glutaredoxin) activity"/>
    <property type="evidence" value="ECO:0007669"/>
    <property type="project" value="InterPro"/>
</dbReference>
<dbReference type="AlphaFoldDB" id="A0A0F9G943"/>
<dbReference type="InterPro" id="IPR036249">
    <property type="entry name" value="Thioredoxin-like_sf"/>
</dbReference>
<evidence type="ECO:0000313" key="2">
    <source>
        <dbReference type="EMBL" id="KKL86941.1"/>
    </source>
</evidence>
<organism evidence="2">
    <name type="scientific">marine sediment metagenome</name>
    <dbReference type="NCBI Taxonomy" id="412755"/>
    <lineage>
        <taxon>unclassified sequences</taxon>
        <taxon>metagenomes</taxon>
        <taxon>ecological metagenomes</taxon>
    </lineage>
</organism>
<dbReference type="EMBL" id="LAZR01020971">
    <property type="protein sequence ID" value="KKL86941.1"/>
    <property type="molecule type" value="Genomic_DNA"/>
</dbReference>
<dbReference type="CDD" id="cd03034">
    <property type="entry name" value="ArsC_ArsC"/>
    <property type="match status" value="1"/>
</dbReference>